<dbReference type="SUPFAM" id="SSF53474">
    <property type="entry name" value="alpha/beta-Hydrolases"/>
    <property type="match status" value="1"/>
</dbReference>
<keyword evidence="2" id="KW-1185">Reference proteome</keyword>
<dbReference type="InterPro" id="IPR029058">
    <property type="entry name" value="AB_hydrolase_fold"/>
</dbReference>
<evidence type="ECO:0008006" key="3">
    <source>
        <dbReference type="Google" id="ProtNLM"/>
    </source>
</evidence>
<gene>
    <name evidence="1" type="ORF">FNF29_03787</name>
</gene>
<sequence length="359" mass="36934">MSGSAFPLLPAALRVKAPRATVLMTHAAGFNAGSLRPFAVALAARAEKEAAPVDVFALEFQGHGARHASKPDALRWGEWASEDVLHALSQWPSRDEDVPLVGVGMSMGATALMQAQLAGPEAGAPFRSIVGFEPIVGPAFSAVAETQQAAAAGGAGSDSATGGGGGGYFPPNPLYEATLLRPWVFRGAADAKRTLAGLRLLRGAQPDVVEAFVDGSGTVPLGSSERDDEAAAQMPGVPREELCALACDPAWEAWLYRGGNDLWRQLGRLPARGGLTLVGGERSPIPAMAFGGMPGGEGPSAAEAMAMLVARAAAGAKAGQCTPELRMVAGAAHLLPFSHPAECADIVWESQLARVCGRD</sequence>
<evidence type="ECO:0000313" key="1">
    <source>
        <dbReference type="EMBL" id="KAA0152560.1"/>
    </source>
</evidence>
<organism evidence="1 2">
    <name type="scientific">Cafeteria roenbergensis</name>
    <name type="common">Marine flagellate</name>
    <dbReference type="NCBI Taxonomy" id="33653"/>
    <lineage>
        <taxon>Eukaryota</taxon>
        <taxon>Sar</taxon>
        <taxon>Stramenopiles</taxon>
        <taxon>Bigyra</taxon>
        <taxon>Opalozoa</taxon>
        <taxon>Bicosoecida</taxon>
        <taxon>Cafeteriaceae</taxon>
        <taxon>Cafeteria</taxon>
    </lineage>
</organism>
<reference evidence="1 2" key="1">
    <citation type="submission" date="2019-07" db="EMBL/GenBank/DDBJ databases">
        <title>Genomes of Cafeteria roenbergensis.</title>
        <authorList>
            <person name="Fischer M.G."/>
            <person name="Hackl T."/>
            <person name="Roman M."/>
        </authorList>
    </citation>
    <scope>NUCLEOTIDE SEQUENCE [LARGE SCALE GENOMIC DNA]</scope>
    <source>
        <strain evidence="1 2">BVI</strain>
    </source>
</reference>
<dbReference type="EMBL" id="VLTN01000020">
    <property type="protein sequence ID" value="KAA0152560.1"/>
    <property type="molecule type" value="Genomic_DNA"/>
</dbReference>
<protein>
    <recommendedName>
        <fullName evidence="3">AB hydrolase-1 domain-containing protein</fullName>
    </recommendedName>
</protein>
<dbReference type="AlphaFoldDB" id="A0A5A8CKH9"/>
<dbReference type="Gene3D" id="3.40.50.1820">
    <property type="entry name" value="alpha/beta hydrolase"/>
    <property type="match status" value="1"/>
</dbReference>
<accession>A0A5A8CKH9</accession>
<evidence type="ECO:0000313" key="2">
    <source>
        <dbReference type="Proteomes" id="UP000323011"/>
    </source>
</evidence>
<proteinExistence type="predicted"/>
<dbReference type="Proteomes" id="UP000323011">
    <property type="component" value="Unassembled WGS sequence"/>
</dbReference>
<comment type="caution">
    <text evidence="1">The sequence shown here is derived from an EMBL/GenBank/DDBJ whole genome shotgun (WGS) entry which is preliminary data.</text>
</comment>
<name>A0A5A8CKH9_CAFRO</name>